<reference evidence="1 2" key="1">
    <citation type="submission" date="2018-03" db="EMBL/GenBank/DDBJ databases">
        <title>Draft Genome Sequences of the Obligatory Marine Myxobacteria Enhygromyxa salina SWB007.</title>
        <authorList>
            <person name="Poehlein A."/>
            <person name="Moghaddam J.A."/>
            <person name="Harms H."/>
            <person name="Alanjari M."/>
            <person name="Koenig G.M."/>
            <person name="Daniel R."/>
            <person name="Schaeberle T.F."/>
        </authorList>
    </citation>
    <scope>NUCLEOTIDE SEQUENCE [LARGE SCALE GENOMIC DNA]</scope>
    <source>
        <strain evidence="1 2">SWB007</strain>
    </source>
</reference>
<dbReference type="InterPro" id="IPR036852">
    <property type="entry name" value="Peptidase_S8/S53_dom_sf"/>
</dbReference>
<dbReference type="SUPFAM" id="SSF52743">
    <property type="entry name" value="Subtilisin-like"/>
    <property type="match status" value="1"/>
</dbReference>
<gene>
    <name evidence="1" type="ORF">ENSA7_11200</name>
</gene>
<name>A0A2S9YVM2_9BACT</name>
<dbReference type="GO" id="GO:0004252">
    <property type="term" value="F:serine-type endopeptidase activity"/>
    <property type="evidence" value="ECO:0007669"/>
    <property type="project" value="InterPro"/>
</dbReference>
<dbReference type="Gene3D" id="3.40.50.200">
    <property type="entry name" value="Peptidase S8/S53 domain"/>
    <property type="match status" value="1"/>
</dbReference>
<evidence type="ECO:0000313" key="1">
    <source>
        <dbReference type="EMBL" id="PRQ09130.1"/>
    </source>
</evidence>
<protein>
    <recommendedName>
        <fullName evidence="3">Peptidase S8/S53 domain-containing protein</fullName>
    </recommendedName>
</protein>
<sequence>MMNDRVNYSSWLILGSLLLGGCDLDDTQPELLDDDVTHEAVGPTPVESIANGEAGPEAEQAWSPTNLPADARNACFTQGRLPVIARRGPATVCAFAGLPIGWTATSFQDKLPVELQGVIASSDPFLTYCEYVLDENVADEDAADYYDELVEAMDTSPAISSPRTAGVSCLSAMPMGGLGDNLKLESQFANIFMDSVGRVTPATLSLASGHDVDIFLVDNWAGPNLPAMDDHGENLARLLELLTEGAEQAIDIIPIVGLPRMDGDVSVVHPGGGVKGTAPDLSVAFMTAAALHLQGNDGLNHTRSIVNASLGGPPLSVEAYASEATQVLLSAMRTLACLGIQVNIAGGNALPHEVVLGQAPDGLLFPGNLDDAFPAPSEAECVAMGYGPNVLDTVYGYDGWLTDYDSWQPNAISGVDAKGDPLPNGRWTGSQTKITANGVAAHNFAIDSFMLTGTSVSTAVVSAASALEWWLDPALSPVQLSDSIADSGIQLSRNADAGVHAGQPMQMVNICMAIQAELLDQSITVPCSMPYPAPYEFIGERVQGIAAAADLQADLFSFDLGDAAGPLNNAFPLGFDMTDAMVNPTPTRPACDNCTAGKDVQGPGQHTAYLGMTLVPWAVGLAIDDAYLIVYNTNHDSSVISLGGDIVAAMNTPSTGTVVEVDFEYPNLKGAELQLNYDDGSTMTVTGLPIWEISG</sequence>
<evidence type="ECO:0008006" key="3">
    <source>
        <dbReference type="Google" id="ProtNLM"/>
    </source>
</evidence>
<comment type="caution">
    <text evidence="1">The sequence shown here is derived from an EMBL/GenBank/DDBJ whole genome shotgun (WGS) entry which is preliminary data.</text>
</comment>
<evidence type="ECO:0000313" key="2">
    <source>
        <dbReference type="Proteomes" id="UP000238823"/>
    </source>
</evidence>
<dbReference type="AlphaFoldDB" id="A0A2S9YVM2"/>
<dbReference type="GO" id="GO:0006508">
    <property type="term" value="P:proteolysis"/>
    <property type="evidence" value="ECO:0007669"/>
    <property type="project" value="InterPro"/>
</dbReference>
<dbReference type="Proteomes" id="UP000238823">
    <property type="component" value="Unassembled WGS sequence"/>
</dbReference>
<dbReference type="PROSITE" id="PS51257">
    <property type="entry name" value="PROKAR_LIPOPROTEIN"/>
    <property type="match status" value="1"/>
</dbReference>
<dbReference type="EMBL" id="PVNL01000030">
    <property type="protein sequence ID" value="PRQ09130.1"/>
    <property type="molecule type" value="Genomic_DNA"/>
</dbReference>
<accession>A0A2S9YVM2</accession>
<proteinExistence type="predicted"/>
<organism evidence="1 2">
    <name type="scientific">Enhygromyxa salina</name>
    <dbReference type="NCBI Taxonomy" id="215803"/>
    <lineage>
        <taxon>Bacteria</taxon>
        <taxon>Pseudomonadati</taxon>
        <taxon>Myxococcota</taxon>
        <taxon>Polyangia</taxon>
        <taxon>Nannocystales</taxon>
        <taxon>Nannocystaceae</taxon>
        <taxon>Enhygromyxa</taxon>
    </lineage>
</organism>